<evidence type="ECO:0000313" key="5">
    <source>
        <dbReference type="Proteomes" id="UP000461754"/>
    </source>
</evidence>
<evidence type="ECO:0000256" key="1">
    <source>
        <dbReference type="SAM" id="MobiDB-lite"/>
    </source>
</evidence>
<dbReference type="Gene3D" id="1.20.58.1690">
    <property type="match status" value="1"/>
</dbReference>
<dbReference type="InterPro" id="IPR038434">
    <property type="entry name" value="YARHG_sf"/>
</dbReference>
<dbReference type="RefSeq" id="WP_154575944.1">
    <property type="nucleotide sequence ID" value="NZ_VUMO01000003.1"/>
</dbReference>
<feature type="region of interest" description="Disordered" evidence="1">
    <location>
        <begin position="91"/>
        <end position="129"/>
    </location>
</feature>
<dbReference type="EMBL" id="VUMO01000003">
    <property type="protein sequence ID" value="MSS19426.1"/>
    <property type="molecule type" value="Genomic_DNA"/>
</dbReference>
<evidence type="ECO:0000256" key="2">
    <source>
        <dbReference type="SAM" id="Phobius"/>
    </source>
</evidence>
<dbReference type="InterPro" id="IPR026870">
    <property type="entry name" value="Zinc_ribbon_dom"/>
</dbReference>
<sequence length="227" mass="24637">MKCTHCGADLDDRSPYCPVCGAPNPYGASSDDDLYAETDDLTEYAQAQQPPKREKASRTSNILVIVVAIVCAVAVGVAARYFLLVKPGHSGGSQSAGTSQSASSESGTSPSKSRKSTASSSSSSSSSSDWMNRTYILPNSTTEYLSSSDIAGFSNKECNYALNEIYAREGRRFKAVELQRYFNSKSWYDGTIDPDDFDDNYALTDVERANVELLKQAMEDRGGYTPE</sequence>
<dbReference type="Proteomes" id="UP000461754">
    <property type="component" value="Unassembled WGS sequence"/>
</dbReference>
<proteinExistence type="predicted"/>
<organism evidence="4 5">
    <name type="scientific">Pseudoramibacter porci</name>
    <dbReference type="NCBI Taxonomy" id="2606631"/>
    <lineage>
        <taxon>Bacteria</taxon>
        <taxon>Bacillati</taxon>
        <taxon>Bacillota</taxon>
        <taxon>Clostridia</taxon>
        <taxon>Eubacteriales</taxon>
        <taxon>Eubacteriaceae</taxon>
        <taxon>Pseudoramibacter</taxon>
    </lineage>
</organism>
<feature type="domain" description="YARHG" evidence="3">
    <location>
        <begin position="133"/>
        <end position="219"/>
    </location>
</feature>
<dbReference type="Pfam" id="PF13240">
    <property type="entry name" value="Zn_Ribbon_1"/>
    <property type="match status" value="1"/>
</dbReference>
<dbReference type="SMART" id="SM01324">
    <property type="entry name" value="YARHG"/>
    <property type="match status" value="1"/>
</dbReference>
<dbReference type="InterPro" id="IPR025582">
    <property type="entry name" value="YARHG_dom"/>
</dbReference>
<dbReference type="Pfam" id="PF13308">
    <property type="entry name" value="YARHG"/>
    <property type="match status" value="1"/>
</dbReference>
<reference evidence="4 5" key="1">
    <citation type="submission" date="2019-08" db="EMBL/GenBank/DDBJ databases">
        <title>In-depth cultivation of the pig gut microbiome towards novel bacterial diversity and tailored functional studies.</title>
        <authorList>
            <person name="Wylensek D."/>
            <person name="Hitch T.C.A."/>
            <person name="Clavel T."/>
        </authorList>
    </citation>
    <scope>NUCLEOTIDE SEQUENCE [LARGE SCALE GENOMIC DNA]</scope>
    <source>
        <strain evidence="4 5">RF-744-FAT-4</strain>
    </source>
</reference>
<keyword evidence="2" id="KW-0472">Membrane</keyword>
<evidence type="ECO:0000259" key="3">
    <source>
        <dbReference type="SMART" id="SM01324"/>
    </source>
</evidence>
<comment type="caution">
    <text evidence="4">The sequence shown here is derived from an EMBL/GenBank/DDBJ whole genome shotgun (WGS) entry which is preliminary data.</text>
</comment>
<feature type="compositionally biased region" description="Low complexity" evidence="1">
    <location>
        <begin position="92"/>
        <end position="128"/>
    </location>
</feature>
<keyword evidence="5" id="KW-1185">Reference proteome</keyword>
<name>A0A7X2NF13_9FIRM</name>
<keyword evidence="2" id="KW-1133">Transmembrane helix</keyword>
<evidence type="ECO:0000313" key="4">
    <source>
        <dbReference type="EMBL" id="MSS19426.1"/>
    </source>
</evidence>
<accession>A0A7X2NF13</accession>
<protein>
    <submittedName>
        <fullName evidence="4">YARHG domain-containing protein</fullName>
    </submittedName>
</protein>
<gene>
    <name evidence="4" type="ORF">FYJ52_03235</name>
</gene>
<keyword evidence="2" id="KW-0812">Transmembrane</keyword>
<dbReference type="AlphaFoldDB" id="A0A7X2NF13"/>
<feature type="transmembrane region" description="Helical" evidence="2">
    <location>
        <begin position="62"/>
        <end position="83"/>
    </location>
</feature>